<dbReference type="RefSeq" id="WP_072986457.1">
    <property type="nucleotide sequence ID" value="NZ_FQZB01000008.1"/>
</dbReference>
<dbReference type="STRING" id="1121302.SAMN02745163_01920"/>
<dbReference type="GO" id="GO:0005524">
    <property type="term" value="F:ATP binding"/>
    <property type="evidence" value="ECO:0007669"/>
    <property type="project" value="UniProtKB-KW"/>
</dbReference>
<evidence type="ECO:0000313" key="5">
    <source>
        <dbReference type="Proteomes" id="UP000184310"/>
    </source>
</evidence>
<dbReference type="SUPFAM" id="SSF52540">
    <property type="entry name" value="P-loop containing nucleoside triphosphate hydrolases"/>
    <property type="match status" value="1"/>
</dbReference>
<protein>
    <submittedName>
        <fullName evidence="4">ABC-2 type transport system ATP-binding protein</fullName>
    </submittedName>
</protein>
<feature type="domain" description="ABC transporter" evidence="3">
    <location>
        <begin position="4"/>
        <end position="234"/>
    </location>
</feature>
<evidence type="ECO:0000259" key="3">
    <source>
        <dbReference type="PROSITE" id="PS50893"/>
    </source>
</evidence>
<dbReference type="PANTHER" id="PTHR43582:SF2">
    <property type="entry name" value="LINEARMYCIN RESISTANCE ATP-BINDING PROTEIN LNRL"/>
    <property type="match status" value="1"/>
</dbReference>
<dbReference type="AlphaFoldDB" id="A0A1M6J5J1"/>
<dbReference type="GO" id="GO:0016887">
    <property type="term" value="F:ATP hydrolysis activity"/>
    <property type="evidence" value="ECO:0007669"/>
    <property type="project" value="InterPro"/>
</dbReference>
<proteinExistence type="predicted"/>
<reference evidence="4 5" key="1">
    <citation type="submission" date="2016-11" db="EMBL/GenBank/DDBJ databases">
        <authorList>
            <person name="Jaros S."/>
            <person name="Januszkiewicz K."/>
            <person name="Wedrychowicz H."/>
        </authorList>
    </citation>
    <scope>NUCLEOTIDE SEQUENCE [LARGE SCALE GENOMIC DNA]</scope>
    <source>
        <strain evidence="4 5">DSM 21758</strain>
    </source>
</reference>
<dbReference type="PROSITE" id="PS50893">
    <property type="entry name" value="ABC_TRANSPORTER_2"/>
    <property type="match status" value="1"/>
</dbReference>
<dbReference type="InterPro" id="IPR027417">
    <property type="entry name" value="P-loop_NTPase"/>
</dbReference>
<dbReference type="SMART" id="SM00382">
    <property type="entry name" value="AAA"/>
    <property type="match status" value="1"/>
</dbReference>
<dbReference type="InterPro" id="IPR003439">
    <property type="entry name" value="ABC_transporter-like_ATP-bd"/>
</dbReference>
<dbReference type="Pfam" id="PF00005">
    <property type="entry name" value="ABC_tran"/>
    <property type="match status" value="1"/>
</dbReference>
<organism evidence="4 5">
    <name type="scientific">Clostridium cavendishii DSM 21758</name>
    <dbReference type="NCBI Taxonomy" id="1121302"/>
    <lineage>
        <taxon>Bacteria</taxon>
        <taxon>Bacillati</taxon>
        <taxon>Bacillota</taxon>
        <taxon>Clostridia</taxon>
        <taxon>Eubacteriales</taxon>
        <taxon>Clostridiaceae</taxon>
        <taxon>Clostridium</taxon>
    </lineage>
</organism>
<dbReference type="PROSITE" id="PS00211">
    <property type="entry name" value="ABC_TRANSPORTER_1"/>
    <property type="match status" value="1"/>
</dbReference>
<dbReference type="OrthoDB" id="9804819at2"/>
<dbReference type="Proteomes" id="UP000184310">
    <property type="component" value="Unassembled WGS sequence"/>
</dbReference>
<keyword evidence="1" id="KW-0547">Nucleotide-binding</keyword>
<evidence type="ECO:0000256" key="1">
    <source>
        <dbReference type="ARBA" id="ARBA00022741"/>
    </source>
</evidence>
<dbReference type="EMBL" id="FQZB01000008">
    <property type="protein sequence ID" value="SHJ41939.1"/>
    <property type="molecule type" value="Genomic_DNA"/>
</dbReference>
<evidence type="ECO:0000313" key="4">
    <source>
        <dbReference type="EMBL" id="SHJ41939.1"/>
    </source>
</evidence>
<accession>A0A1M6J5J1</accession>
<keyword evidence="5" id="KW-1185">Reference proteome</keyword>
<sequence>MKVVNIEGLVKRFGDNIAVDNLDLVVEEGEIFGLLGPNGAGKSTTINMLTGVLKPNHGKITILGKESAGFSKEVKRQMGIVPQSIAVYMDLTAEENVKLFASLYGLKGEELKKAVEYALDFTGLLEHRKGKAKTFSGGMQRRLNIACAIAHKPKLVIMDEPTVGIDPQSRNHILEAVKRLNKEGCTVIYTTHYMEEVEEICSKIAIVDHGKVIAEGTKEELISLVTDIQSLNIKVDNLNKEILYDINNITGVVSVDYEDEESLLTINSKMEINNLNKIINYFADNKLKIKDIGFKSINLETVFLNLTGRKLRD</sequence>
<dbReference type="InterPro" id="IPR017871">
    <property type="entry name" value="ABC_transporter-like_CS"/>
</dbReference>
<evidence type="ECO:0000256" key="2">
    <source>
        <dbReference type="ARBA" id="ARBA00022840"/>
    </source>
</evidence>
<keyword evidence="2 4" id="KW-0067">ATP-binding</keyword>
<dbReference type="Gene3D" id="3.40.50.300">
    <property type="entry name" value="P-loop containing nucleotide triphosphate hydrolases"/>
    <property type="match status" value="1"/>
</dbReference>
<gene>
    <name evidence="4" type="ORF">SAMN02745163_01920</name>
</gene>
<name>A0A1M6J5J1_9CLOT</name>
<dbReference type="PANTHER" id="PTHR43582">
    <property type="entry name" value="LINEARMYCIN RESISTANCE ATP-BINDING PROTEIN LNRL"/>
    <property type="match status" value="1"/>
</dbReference>
<dbReference type="InterPro" id="IPR003593">
    <property type="entry name" value="AAA+_ATPase"/>
</dbReference>